<dbReference type="STRING" id="1034346.GCA_000313565_02568"/>
<dbReference type="SMART" id="SM00866">
    <property type="entry name" value="UTRA"/>
    <property type="match status" value="1"/>
</dbReference>
<keyword evidence="1" id="KW-0805">Transcription regulation</keyword>
<dbReference type="GO" id="GO:0003677">
    <property type="term" value="F:DNA binding"/>
    <property type="evidence" value="ECO:0007669"/>
    <property type="project" value="UniProtKB-KW"/>
</dbReference>
<evidence type="ECO:0000256" key="2">
    <source>
        <dbReference type="ARBA" id="ARBA00023125"/>
    </source>
</evidence>
<dbReference type="PANTHER" id="PTHR44846:SF1">
    <property type="entry name" value="MANNOSYL-D-GLYCERATE TRANSPORT_METABOLISM SYSTEM REPRESSOR MNGR-RELATED"/>
    <property type="match status" value="1"/>
</dbReference>
<feature type="domain" description="HTH gntR-type" evidence="4">
    <location>
        <begin position="10"/>
        <end position="78"/>
    </location>
</feature>
<dbReference type="InterPro" id="IPR028978">
    <property type="entry name" value="Chorismate_lyase_/UTRA_dom_sf"/>
</dbReference>
<dbReference type="PANTHER" id="PTHR44846">
    <property type="entry name" value="MANNOSYL-D-GLYCERATE TRANSPORT/METABOLISM SYSTEM REPRESSOR MNGR-RELATED"/>
    <property type="match status" value="1"/>
</dbReference>
<dbReference type="InterPro" id="IPR036390">
    <property type="entry name" value="WH_DNA-bd_sf"/>
</dbReference>
<dbReference type="PRINTS" id="PR00035">
    <property type="entry name" value="HTHGNTR"/>
</dbReference>
<dbReference type="InterPro" id="IPR050679">
    <property type="entry name" value="Bact_HTH_transcr_reg"/>
</dbReference>
<dbReference type="InterPro" id="IPR000524">
    <property type="entry name" value="Tscrpt_reg_HTH_GntR"/>
</dbReference>
<dbReference type="InterPro" id="IPR036388">
    <property type="entry name" value="WH-like_DNA-bd_sf"/>
</dbReference>
<accession>A0A318KDJ5</accession>
<gene>
    <name evidence="5" type="ORF">DES51_1239</name>
</gene>
<dbReference type="Gene3D" id="1.10.10.10">
    <property type="entry name" value="Winged helix-like DNA-binding domain superfamily/Winged helix DNA-binding domain"/>
    <property type="match status" value="1"/>
</dbReference>
<proteinExistence type="predicted"/>
<keyword evidence="2" id="KW-0238">DNA-binding</keyword>
<dbReference type="GO" id="GO:0003700">
    <property type="term" value="F:DNA-binding transcription factor activity"/>
    <property type="evidence" value="ECO:0007669"/>
    <property type="project" value="InterPro"/>
</dbReference>
<dbReference type="EMBL" id="QJKH01000023">
    <property type="protein sequence ID" value="PXX74565.1"/>
    <property type="molecule type" value="Genomic_DNA"/>
</dbReference>
<name>A0A318KDJ5_9FIRM</name>
<evidence type="ECO:0000256" key="1">
    <source>
        <dbReference type="ARBA" id="ARBA00023015"/>
    </source>
</evidence>
<dbReference type="Pfam" id="PF00392">
    <property type="entry name" value="GntR"/>
    <property type="match status" value="1"/>
</dbReference>
<dbReference type="GO" id="GO:0045892">
    <property type="term" value="P:negative regulation of DNA-templated transcription"/>
    <property type="evidence" value="ECO:0007669"/>
    <property type="project" value="TreeGrafter"/>
</dbReference>
<organism evidence="5 6">
    <name type="scientific">Dielma fastidiosa</name>
    <dbReference type="NCBI Taxonomy" id="1034346"/>
    <lineage>
        <taxon>Bacteria</taxon>
        <taxon>Bacillati</taxon>
        <taxon>Bacillota</taxon>
        <taxon>Erysipelotrichia</taxon>
        <taxon>Erysipelotrichales</taxon>
        <taxon>Erysipelotrichaceae</taxon>
        <taxon>Dielma</taxon>
    </lineage>
</organism>
<dbReference type="SUPFAM" id="SSF46785">
    <property type="entry name" value="Winged helix' DNA-binding domain"/>
    <property type="match status" value="1"/>
</dbReference>
<keyword evidence="6" id="KW-1185">Reference proteome</keyword>
<dbReference type="Gene3D" id="3.40.1410.10">
    <property type="entry name" value="Chorismate lyase-like"/>
    <property type="match status" value="1"/>
</dbReference>
<dbReference type="CDD" id="cd07377">
    <property type="entry name" value="WHTH_GntR"/>
    <property type="match status" value="1"/>
</dbReference>
<sequence>MSKLKQLSAVTLQEQLYLELLESIKKGKYKPGERIPAEMQLSQMYEVSRVTVRKALDQLVKDNILIKKHGKGTFVRIPAHVENVFSGGSFTDTCLRMNAVPSTKIISRCIQHVDSEIADLLSNTDNQAITITRLRSVNDTPCIVEIDYFQTSFAFLLDEELENSSILQKISEKLGLIPSKFEDHFQIKRATKEFSKLLLLPTATPILEVTQTVLTENDEVIYINKQYINSEKYVYAVRSSK</sequence>
<dbReference type="Proteomes" id="UP000247612">
    <property type="component" value="Unassembled WGS sequence"/>
</dbReference>
<evidence type="ECO:0000313" key="5">
    <source>
        <dbReference type="EMBL" id="PXX74565.1"/>
    </source>
</evidence>
<dbReference type="AlphaFoldDB" id="A0A318KDJ5"/>
<dbReference type="PROSITE" id="PS50949">
    <property type="entry name" value="HTH_GNTR"/>
    <property type="match status" value="1"/>
</dbReference>
<dbReference type="OrthoDB" id="457376at2"/>
<dbReference type="RefSeq" id="WP_022938854.1">
    <property type="nucleotide sequence ID" value="NZ_CABKRQ010000006.1"/>
</dbReference>
<dbReference type="InterPro" id="IPR011663">
    <property type="entry name" value="UTRA"/>
</dbReference>
<reference evidence="5 6" key="1">
    <citation type="submission" date="2018-05" db="EMBL/GenBank/DDBJ databases">
        <title>Genomic Encyclopedia of Type Strains, Phase IV (KMG-IV): sequencing the most valuable type-strain genomes for metagenomic binning, comparative biology and taxonomic classification.</title>
        <authorList>
            <person name="Goeker M."/>
        </authorList>
    </citation>
    <scope>NUCLEOTIDE SEQUENCE [LARGE SCALE GENOMIC DNA]</scope>
    <source>
        <strain evidence="5 6">JC118</strain>
    </source>
</reference>
<dbReference type="SMART" id="SM00345">
    <property type="entry name" value="HTH_GNTR"/>
    <property type="match status" value="1"/>
</dbReference>
<dbReference type="Pfam" id="PF07702">
    <property type="entry name" value="UTRA"/>
    <property type="match status" value="1"/>
</dbReference>
<dbReference type="SUPFAM" id="SSF64288">
    <property type="entry name" value="Chorismate lyase-like"/>
    <property type="match status" value="1"/>
</dbReference>
<evidence type="ECO:0000256" key="3">
    <source>
        <dbReference type="ARBA" id="ARBA00023163"/>
    </source>
</evidence>
<protein>
    <submittedName>
        <fullName evidence="5">GntR family transcriptional regulator</fullName>
    </submittedName>
</protein>
<keyword evidence="3" id="KW-0804">Transcription</keyword>
<comment type="caution">
    <text evidence="5">The sequence shown here is derived from an EMBL/GenBank/DDBJ whole genome shotgun (WGS) entry which is preliminary data.</text>
</comment>
<evidence type="ECO:0000313" key="6">
    <source>
        <dbReference type="Proteomes" id="UP000247612"/>
    </source>
</evidence>
<evidence type="ECO:0000259" key="4">
    <source>
        <dbReference type="PROSITE" id="PS50949"/>
    </source>
</evidence>